<sequence length="322" mass="35879">MAPSMETHLPLITPRIRFRPMFQDPLPVITPRMRFRNTARDVETPFFASPVATPAQRVDVWLNTNSKGPQVEVAAEQPPTSTSAEGDGKAQNIDDQSRPDEDQRPPSPSQTPDTRTSAEREPGTDTPDVQPGEAADSNSKYAAPRGEPGKPNQGGFSLAKKLLEDCEWSADIYRKVTVCGTQFSFIRFIMQMHIHKDDVKEQAAAKLDLRYCYNKQDSVKIDRVCRSLIRRHPWLKPYKNCWPVHAMLKAHLKNESGAYRTAKRRSKLRASLDCAAFISRTNINYHAQVTKARNVASDSESSSSGTSESESSANSSDGLSDD</sequence>
<dbReference type="EMBL" id="KZ293656">
    <property type="protein sequence ID" value="PBK93740.1"/>
    <property type="molecule type" value="Genomic_DNA"/>
</dbReference>
<gene>
    <name evidence="2" type="ORF">ARMGADRAFT_1080025</name>
</gene>
<feature type="region of interest" description="Disordered" evidence="1">
    <location>
        <begin position="292"/>
        <end position="322"/>
    </location>
</feature>
<dbReference type="Proteomes" id="UP000217790">
    <property type="component" value="Unassembled WGS sequence"/>
</dbReference>
<dbReference type="STRING" id="47427.A0A2H3DI03"/>
<reference evidence="3" key="1">
    <citation type="journal article" date="2017" name="Nat. Ecol. Evol.">
        <title>Genome expansion and lineage-specific genetic innovations in the forest pathogenic fungi Armillaria.</title>
        <authorList>
            <person name="Sipos G."/>
            <person name="Prasanna A.N."/>
            <person name="Walter M.C."/>
            <person name="O'Connor E."/>
            <person name="Balint B."/>
            <person name="Krizsan K."/>
            <person name="Kiss B."/>
            <person name="Hess J."/>
            <person name="Varga T."/>
            <person name="Slot J."/>
            <person name="Riley R."/>
            <person name="Boka B."/>
            <person name="Rigling D."/>
            <person name="Barry K."/>
            <person name="Lee J."/>
            <person name="Mihaltcheva S."/>
            <person name="LaButti K."/>
            <person name="Lipzen A."/>
            <person name="Waldron R."/>
            <person name="Moloney N.M."/>
            <person name="Sperisen C."/>
            <person name="Kredics L."/>
            <person name="Vagvoelgyi C."/>
            <person name="Patrignani A."/>
            <person name="Fitzpatrick D."/>
            <person name="Nagy I."/>
            <person name="Doyle S."/>
            <person name="Anderson J.B."/>
            <person name="Grigoriev I.V."/>
            <person name="Gueldener U."/>
            <person name="Muensterkoetter M."/>
            <person name="Nagy L.G."/>
        </authorList>
    </citation>
    <scope>NUCLEOTIDE SEQUENCE [LARGE SCALE GENOMIC DNA]</scope>
    <source>
        <strain evidence="3">Ar21-2</strain>
    </source>
</reference>
<feature type="region of interest" description="Disordered" evidence="1">
    <location>
        <begin position="69"/>
        <end position="154"/>
    </location>
</feature>
<feature type="compositionally biased region" description="Basic and acidic residues" evidence="1">
    <location>
        <begin position="95"/>
        <end position="104"/>
    </location>
</feature>
<evidence type="ECO:0000313" key="2">
    <source>
        <dbReference type="EMBL" id="PBK93740.1"/>
    </source>
</evidence>
<protein>
    <submittedName>
        <fullName evidence="2">Uncharacterized protein</fullName>
    </submittedName>
</protein>
<dbReference type="AlphaFoldDB" id="A0A2H3DI03"/>
<accession>A0A2H3DI03</accession>
<dbReference type="OrthoDB" id="2686745at2759"/>
<organism evidence="2 3">
    <name type="scientific">Armillaria gallica</name>
    <name type="common">Bulbous honey fungus</name>
    <name type="synonym">Armillaria bulbosa</name>
    <dbReference type="NCBI Taxonomy" id="47427"/>
    <lineage>
        <taxon>Eukaryota</taxon>
        <taxon>Fungi</taxon>
        <taxon>Dikarya</taxon>
        <taxon>Basidiomycota</taxon>
        <taxon>Agaricomycotina</taxon>
        <taxon>Agaricomycetes</taxon>
        <taxon>Agaricomycetidae</taxon>
        <taxon>Agaricales</taxon>
        <taxon>Marasmiineae</taxon>
        <taxon>Physalacriaceae</taxon>
        <taxon>Armillaria</taxon>
    </lineage>
</organism>
<evidence type="ECO:0000313" key="3">
    <source>
        <dbReference type="Proteomes" id="UP000217790"/>
    </source>
</evidence>
<proteinExistence type="predicted"/>
<name>A0A2H3DI03_ARMGA</name>
<evidence type="ECO:0000256" key="1">
    <source>
        <dbReference type="SAM" id="MobiDB-lite"/>
    </source>
</evidence>
<dbReference type="InParanoid" id="A0A2H3DI03"/>
<keyword evidence="3" id="KW-1185">Reference proteome</keyword>
<feature type="compositionally biased region" description="Low complexity" evidence="1">
    <location>
        <begin position="297"/>
        <end position="322"/>
    </location>
</feature>